<organism evidence="1">
    <name type="scientific">Arundo donax</name>
    <name type="common">Giant reed</name>
    <name type="synonym">Donax arundinaceus</name>
    <dbReference type="NCBI Taxonomy" id="35708"/>
    <lineage>
        <taxon>Eukaryota</taxon>
        <taxon>Viridiplantae</taxon>
        <taxon>Streptophyta</taxon>
        <taxon>Embryophyta</taxon>
        <taxon>Tracheophyta</taxon>
        <taxon>Spermatophyta</taxon>
        <taxon>Magnoliopsida</taxon>
        <taxon>Liliopsida</taxon>
        <taxon>Poales</taxon>
        <taxon>Poaceae</taxon>
        <taxon>PACMAD clade</taxon>
        <taxon>Arundinoideae</taxon>
        <taxon>Arundineae</taxon>
        <taxon>Arundo</taxon>
    </lineage>
</organism>
<protein>
    <submittedName>
        <fullName evidence="1">Uncharacterized protein</fullName>
    </submittedName>
</protein>
<evidence type="ECO:0000313" key="1">
    <source>
        <dbReference type="EMBL" id="JAD55471.1"/>
    </source>
</evidence>
<dbReference type="EMBL" id="GBRH01242424">
    <property type="protein sequence ID" value="JAD55471.1"/>
    <property type="molecule type" value="Transcribed_RNA"/>
</dbReference>
<name>A0A0A9AWF9_ARUDO</name>
<accession>A0A0A9AWF9</accession>
<reference evidence="1" key="2">
    <citation type="journal article" date="2015" name="Data Brief">
        <title>Shoot transcriptome of the giant reed, Arundo donax.</title>
        <authorList>
            <person name="Barrero R.A."/>
            <person name="Guerrero F.D."/>
            <person name="Moolhuijzen P."/>
            <person name="Goolsby J.A."/>
            <person name="Tidwell J."/>
            <person name="Bellgard S.E."/>
            <person name="Bellgard M.I."/>
        </authorList>
    </citation>
    <scope>NUCLEOTIDE SEQUENCE</scope>
    <source>
        <tissue evidence="1">Shoot tissue taken approximately 20 cm above the soil surface</tissue>
    </source>
</reference>
<reference evidence="1" key="1">
    <citation type="submission" date="2014-09" db="EMBL/GenBank/DDBJ databases">
        <authorList>
            <person name="Magalhaes I.L.F."/>
            <person name="Oliveira U."/>
            <person name="Santos F.R."/>
            <person name="Vidigal T.H.D.A."/>
            <person name="Brescovit A.D."/>
            <person name="Santos A.J."/>
        </authorList>
    </citation>
    <scope>NUCLEOTIDE SEQUENCE</scope>
    <source>
        <tissue evidence="1">Shoot tissue taken approximately 20 cm above the soil surface</tissue>
    </source>
</reference>
<sequence>MVYGMESVPCC</sequence>
<proteinExistence type="predicted"/>